<accession>A0A344U7I3</accession>
<proteinExistence type="predicted"/>
<dbReference type="EMBL" id="CP030862">
    <property type="protein sequence ID" value="AXE26854.1"/>
    <property type="molecule type" value="Genomic_DNA"/>
</dbReference>
<name>A0A344U7I3_9ACTN</name>
<sequence length="72" mass="7476">METRESTAACHKAPLPDDFWDLSAEQALGRACVACGKALGVGAVYRGPVLGRDGGMLLDADVYACPPPAEGR</sequence>
<evidence type="ECO:0000313" key="1">
    <source>
        <dbReference type="EMBL" id="AXE26854.1"/>
    </source>
</evidence>
<dbReference type="OrthoDB" id="3695744at2"/>
<dbReference type="RefSeq" id="WP_114058026.1">
    <property type="nucleotide sequence ID" value="NZ_CP030862.1"/>
</dbReference>
<dbReference type="Proteomes" id="UP000252004">
    <property type="component" value="Chromosome"/>
</dbReference>
<gene>
    <name evidence="1" type="ORF">C0216_28550</name>
</gene>
<reference evidence="1 2" key="1">
    <citation type="submission" date="2018-01" db="EMBL/GenBank/DDBJ databases">
        <title>Draft genome Sequence of streptomyces globosus LZH-48.</title>
        <authorList>
            <person name="Ran K."/>
            <person name="Li Z."/>
            <person name="Wei S."/>
            <person name="Dong R."/>
        </authorList>
    </citation>
    <scope>NUCLEOTIDE SEQUENCE [LARGE SCALE GENOMIC DNA]</scope>
    <source>
        <strain evidence="1 2">LZH-48</strain>
    </source>
</reference>
<keyword evidence="2" id="KW-1185">Reference proteome</keyword>
<evidence type="ECO:0000313" key="2">
    <source>
        <dbReference type="Proteomes" id="UP000252004"/>
    </source>
</evidence>
<organism evidence="1 2">
    <name type="scientific">Streptomyces globosus</name>
    <dbReference type="NCBI Taxonomy" id="68209"/>
    <lineage>
        <taxon>Bacteria</taxon>
        <taxon>Bacillati</taxon>
        <taxon>Actinomycetota</taxon>
        <taxon>Actinomycetes</taxon>
        <taxon>Kitasatosporales</taxon>
        <taxon>Streptomycetaceae</taxon>
        <taxon>Streptomyces</taxon>
    </lineage>
</organism>
<protein>
    <submittedName>
        <fullName evidence="1">Uncharacterized protein</fullName>
    </submittedName>
</protein>
<dbReference type="KEGG" id="sgz:C0216_28550"/>
<dbReference type="AlphaFoldDB" id="A0A344U7I3"/>